<organism evidence="1 2">
    <name type="scientific">Marasmius oreades</name>
    <name type="common">fairy-ring Marasmius</name>
    <dbReference type="NCBI Taxonomy" id="181124"/>
    <lineage>
        <taxon>Eukaryota</taxon>
        <taxon>Fungi</taxon>
        <taxon>Dikarya</taxon>
        <taxon>Basidiomycota</taxon>
        <taxon>Agaricomycotina</taxon>
        <taxon>Agaricomycetes</taxon>
        <taxon>Agaricomycetidae</taxon>
        <taxon>Agaricales</taxon>
        <taxon>Marasmiineae</taxon>
        <taxon>Marasmiaceae</taxon>
        <taxon>Marasmius</taxon>
    </lineage>
</organism>
<sequence>MGNFTSAEPSQAFASVTPWEAPGAFVSIGNVNDRRLSASQRNLPVRTFGSILTHVPGNAVAQRGRRRYAALRPSDSIISRTSATIREVQIAIFIQPQYVNKPSLNILNVGLPPYLDLLAQGPLANEVYQ</sequence>
<protein>
    <submittedName>
        <fullName evidence="1">Uncharacterized protein</fullName>
    </submittedName>
</protein>
<proteinExistence type="predicted"/>
<dbReference type="KEGG" id="more:E1B28_003253"/>
<dbReference type="AlphaFoldDB" id="A0A9P7RL70"/>
<evidence type="ECO:0000313" key="1">
    <source>
        <dbReference type="EMBL" id="KAG7085709.1"/>
    </source>
</evidence>
<keyword evidence="2" id="KW-1185">Reference proteome</keyword>
<accession>A0A9P7RL70</accession>
<gene>
    <name evidence="1" type="ORF">E1B28_003253</name>
</gene>
<dbReference type="EMBL" id="CM032191">
    <property type="protein sequence ID" value="KAG7085709.1"/>
    <property type="molecule type" value="Genomic_DNA"/>
</dbReference>
<dbReference type="RefSeq" id="XP_043002180.1">
    <property type="nucleotide sequence ID" value="XM_043160224.1"/>
</dbReference>
<reference evidence="1" key="1">
    <citation type="journal article" date="2021" name="Genome Biol. Evol.">
        <title>The assembled and annotated genome of the fairy-ring fungus Marasmius oreades.</title>
        <authorList>
            <person name="Hiltunen M."/>
            <person name="Ament-Velasquez S.L."/>
            <person name="Johannesson H."/>
        </authorList>
    </citation>
    <scope>NUCLEOTIDE SEQUENCE</scope>
    <source>
        <strain evidence="1">03SP1</strain>
    </source>
</reference>
<evidence type="ECO:0000313" key="2">
    <source>
        <dbReference type="Proteomes" id="UP001049176"/>
    </source>
</evidence>
<dbReference type="Proteomes" id="UP001049176">
    <property type="component" value="Chromosome 11"/>
</dbReference>
<comment type="caution">
    <text evidence="1">The sequence shown here is derived from an EMBL/GenBank/DDBJ whole genome shotgun (WGS) entry which is preliminary data.</text>
</comment>
<name>A0A9P7RL70_9AGAR</name>
<dbReference type="GeneID" id="66072329"/>